<evidence type="ECO:0000256" key="3">
    <source>
        <dbReference type="ARBA" id="ARBA00023125"/>
    </source>
</evidence>
<dbReference type="PANTHER" id="PTHR30537">
    <property type="entry name" value="HTH-TYPE TRANSCRIPTIONAL REGULATOR"/>
    <property type="match status" value="1"/>
</dbReference>
<comment type="caution">
    <text evidence="6">The sequence shown here is derived from an EMBL/GenBank/DDBJ whole genome shotgun (WGS) entry which is preliminary data.</text>
</comment>
<feature type="domain" description="HTH lysR-type" evidence="5">
    <location>
        <begin position="6"/>
        <end position="63"/>
    </location>
</feature>
<protein>
    <submittedName>
        <fullName evidence="6">DNA-binding transcriptional LysR family regulator</fullName>
    </submittedName>
</protein>
<dbReference type="RefSeq" id="WP_354440787.1">
    <property type="nucleotide sequence ID" value="NZ_JBEPSH010000001.1"/>
</dbReference>
<name>A0ABV2Q2X3_9BURK</name>
<dbReference type="InterPro" id="IPR000847">
    <property type="entry name" value="LysR_HTH_N"/>
</dbReference>
<sequence>MRNYLPDPSDLRWLVRSLELGSFSAAARELDVAVSVVTRGVDRLEAGYGVTLLRRSTHGLSPTAEGSELAQEARELLERLEDISGALSKQKNRVAGVVRLASSQEICEELVVPHLARLRAKHPALRIELVAEDRVADLVTDGIDVALRTTVGNSESVVACALGSFERRLYASPTYLRGHGEPTNPQELHQHFAVAHTAQGPTVDWKFSKAGRTMEVTVRPQLSANTTALVHHALVAGAGIGMLSCPLAAADVAQGRLVEVLAPFASGTCHTMFAVSLPSRRRAARVGAVIQFLQDAARKQWGLNSGD</sequence>
<dbReference type="InterPro" id="IPR036390">
    <property type="entry name" value="WH_DNA-bd_sf"/>
</dbReference>
<evidence type="ECO:0000256" key="1">
    <source>
        <dbReference type="ARBA" id="ARBA00009437"/>
    </source>
</evidence>
<keyword evidence="4" id="KW-0804">Transcription</keyword>
<dbReference type="PANTHER" id="PTHR30537:SF3">
    <property type="entry name" value="TRANSCRIPTIONAL REGULATORY PROTEIN"/>
    <property type="match status" value="1"/>
</dbReference>
<dbReference type="CDD" id="cd08422">
    <property type="entry name" value="PBP2_CrgA_like"/>
    <property type="match status" value="1"/>
</dbReference>
<keyword evidence="7" id="KW-1185">Reference proteome</keyword>
<dbReference type="Pfam" id="PF00126">
    <property type="entry name" value="HTH_1"/>
    <property type="match status" value="1"/>
</dbReference>
<keyword evidence="3 6" id="KW-0238">DNA-binding</keyword>
<evidence type="ECO:0000313" key="6">
    <source>
        <dbReference type="EMBL" id="MET4575381.1"/>
    </source>
</evidence>
<dbReference type="SUPFAM" id="SSF46785">
    <property type="entry name" value="Winged helix' DNA-binding domain"/>
    <property type="match status" value="1"/>
</dbReference>
<reference evidence="6 7" key="1">
    <citation type="submission" date="2024-06" db="EMBL/GenBank/DDBJ databases">
        <title>Sorghum-associated microbial communities from plants grown in Nebraska, USA.</title>
        <authorList>
            <person name="Schachtman D."/>
        </authorList>
    </citation>
    <scope>NUCLEOTIDE SEQUENCE [LARGE SCALE GENOMIC DNA]</scope>
    <source>
        <strain evidence="6 7">2709</strain>
    </source>
</reference>
<keyword evidence="2" id="KW-0805">Transcription regulation</keyword>
<dbReference type="InterPro" id="IPR058163">
    <property type="entry name" value="LysR-type_TF_proteobact-type"/>
</dbReference>
<accession>A0ABV2Q2X3</accession>
<evidence type="ECO:0000256" key="2">
    <source>
        <dbReference type="ARBA" id="ARBA00023015"/>
    </source>
</evidence>
<organism evidence="6 7">
    <name type="scientific">Ottowia thiooxydans</name>
    <dbReference type="NCBI Taxonomy" id="219182"/>
    <lineage>
        <taxon>Bacteria</taxon>
        <taxon>Pseudomonadati</taxon>
        <taxon>Pseudomonadota</taxon>
        <taxon>Betaproteobacteria</taxon>
        <taxon>Burkholderiales</taxon>
        <taxon>Comamonadaceae</taxon>
        <taxon>Ottowia</taxon>
    </lineage>
</organism>
<dbReference type="Pfam" id="PF03466">
    <property type="entry name" value="LysR_substrate"/>
    <property type="match status" value="1"/>
</dbReference>
<dbReference type="InterPro" id="IPR036388">
    <property type="entry name" value="WH-like_DNA-bd_sf"/>
</dbReference>
<dbReference type="GO" id="GO:0003677">
    <property type="term" value="F:DNA binding"/>
    <property type="evidence" value="ECO:0007669"/>
    <property type="project" value="UniProtKB-KW"/>
</dbReference>
<gene>
    <name evidence="6" type="ORF">ABIE13_000478</name>
</gene>
<comment type="similarity">
    <text evidence="1">Belongs to the LysR transcriptional regulatory family.</text>
</comment>
<dbReference type="InterPro" id="IPR005119">
    <property type="entry name" value="LysR_subst-bd"/>
</dbReference>
<proteinExistence type="inferred from homology"/>
<dbReference type="Proteomes" id="UP001549320">
    <property type="component" value="Unassembled WGS sequence"/>
</dbReference>
<dbReference type="PROSITE" id="PS50931">
    <property type="entry name" value="HTH_LYSR"/>
    <property type="match status" value="1"/>
</dbReference>
<dbReference type="Gene3D" id="1.10.10.10">
    <property type="entry name" value="Winged helix-like DNA-binding domain superfamily/Winged helix DNA-binding domain"/>
    <property type="match status" value="1"/>
</dbReference>
<evidence type="ECO:0000256" key="4">
    <source>
        <dbReference type="ARBA" id="ARBA00023163"/>
    </source>
</evidence>
<dbReference type="Gene3D" id="3.40.190.290">
    <property type="match status" value="1"/>
</dbReference>
<dbReference type="SUPFAM" id="SSF53850">
    <property type="entry name" value="Periplasmic binding protein-like II"/>
    <property type="match status" value="1"/>
</dbReference>
<dbReference type="EMBL" id="JBEPSH010000001">
    <property type="protein sequence ID" value="MET4575381.1"/>
    <property type="molecule type" value="Genomic_DNA"/>
</dbReference>
<evidence type="ECO:0000259" key="5">
    <source>
        <dbReference type="PROSITE" id="PS50931"/>
    </source>
</evidence>
<evidence type="ECO:0000313" key="7">
    <source>
        <dbReference type="Proteomes" id="UP001549320"/>
    </source>
</evidence>